<dbReference type="EMBL" id="AEYP01025059">
    <property type="status" value="NOT_ANNOTATED_CDS"/>
    <property type="molecule type" value="Genomic_DNA"/>
</dbReference>
<name>M3YJ25_MUSPF</name>
<sequence>PPLPGARPLEQPPHPTPPPAPGRQRMRAPETQAGSRWSPAGAAGEPGAPPSRAAQDGQGEGTPTPTKGRSPRGPQPQGSRLLTPQAALPTAPPAPSSLLPQRDPGVGSSSEEQHGAPGPAGPPRCPSVRSAGSGGGCPQAGGPGDPEAGSEGSPRARPAPRPRPRPRPPRGPAPINSPPSTEAEGGSVGTPPRSPVPARMPVPSRAEGGSPRCHPESPPPAGAPPGPRPSAGERRSGAQPSAPQPPPSTGGAARPPPPHPHHGPRGREGPSQGPTVSKGGREPAPERGALPTQRPGRGSPRHLSAQGGAEDATRGPRQGAPPPRSGQGLPRAQRTARRPQVSGPPGPVRGEARPPPPLQGHP</sequence>
<protein>
    <submittedName>
        <fullName evidence="2">Uncharacterized protein</fullName>
    </submittedName>
</protein>
<feature type="compositionally biased region" description="Pro residues" evidence="1">
    <location>
        <begin position="342"/>
        <end position="362"/>
    </location>
</feature>
<dbReference type="EMBL" id="AEYP01025058">
    <property type="status" value="NOT_ANNOTATED_CDS"/>
    <property type="molecule type" value="Genomic_DNA"/>
</dbReference>
<accession>M3YJ25</accession>
<dbReference type="STRING" id="9669.ENSMPUP00000011332"/>
<reference evidence="2" key="1">
    <citation type="submission" date="2024-06" db="UniProtKB">
        <authorList>
            <consortium name="Ensembl"/>
        </authorList>
    </citation>
    <scope>IDENTIFICATION</scope>
</reference>
<evidence type="ECO:0000256" key="1">
    <source>
        <dbReference type="SAM" id="MobiDB-lite"/>
    </source>
</evidence>
<feature type="compositionally biased region" description="Basic residues" evidence="1">
    <location>
        <begin position="158"/>
        <end position="168"/>
    </location>
</feature>
<dbReference type="Ensembl" id="ENSMPUT00000011520.1">
    <property type="protein sequence ID" value="ENSMPUP00000011332.1"/>
    <property type="gene ID" value="ENSMPUG00000011424.1"/>
</dbReference>
<proteinExistence type="predicted"/>
<feature type="compositionally biased region" description="Pro residues" evidence="1">
    <location>
        <begin position="1"/>
        <end position="21"/>
    </location>
</feature>
<feature type="compositionally biased region" description="Gly residues" evidence="1">
    <location>
        <begin position="132"/>
        <end position="144"/>
    </location>
</feature>
<feature type="compositionally biased region" description="Low complexity" evidence="1">
    <location>
        <begin position="39"/>
        <end position="54"/>
    </location>
</feature>
<feature type="compositionally biased region" description="Pro residues" evidence="1">
    <location>
        <begin position="216"/>
        <end position="228"/>
    </location>
</feature>
<dbReference type="EMBL" id="AEYP01025060">
    <property type="status" value="NOT_ANNOTATED_CDS"/>
    <property type="molecule type" value="Genomic_DNA"/>
</dbReference>
<dbReference type="AlphaFoldDB" id="M3YJ25"/>
<dbReference type="HOGENOM" id="CLU_766279_0_0_1"/>
<organism evidence="2">
    <name type="scientific">Mustela putorius furo</name>
    <name type="common">European domestic ferret</name>
    <name type="synonym">Mustela furo</name>
    <dbReference type="NCBI Taxonomy" id="9669"/>
    <lineage>
        <taxon>Eukaryota</taxon>
        <taxon>Metazoa</taxon>
        <taxon>Chordata</taxon>
        <taxon>Craniata</taxon>
        <taxon>Vertebrata</taxon>
        <taxon>Euteleostomi</taxon>
        <taxon>Mammalia</taxon>
        <taxon>Eutheria</taxon>
        <taxon>Laurasiatheria</taxon>
        <taxon>Carnivora</taxon>
        <taxon>Caniformia</taxon>
        <taxon>Musteloidea</taxon>
        <taxon>Mustelidae</taxon>
        <taxon>Mustelinae</taxon>
        <taxon>Mustela</taxon>
    </lineage>
</organism>
<dbReference type="OMA" id="PEQHHHT"/>
<feature type="compositionally biased region" description="Pro residues" evidence="1">
    <location>
        <begin position="242"/>
        <end position="258"/>
    </location>
</feature>
<feature type="region of interest" description="Disordered" evidence="1">
    <location>
        <begin position="1"/>
        <end position="362"/>
    </location>
</feature>
<evidence type="ECO:0000313" key="2">
    <source>
        <dbReference type="Ensembl" id="ENSMPUP00000011332.1"/>
    </source>
</evidence>
<dbReference type="InParanoid" id="M3YJ25"/>